<dbReference type="EMBL" id="JAYFUL010000006">
    <property type="protein sequence ID" value="MEA5257209.1"/>
    <property type="molecule type" value="Genomic_DNA"/>
</dbReference>
<evidence type="ECO:0000313" key="1">
    <source>
        <dbReference type="EMBL" id="MEA5257209.1"/>
    </source>
</evidence>
<organism evidence="1 2">
    <name type="scientific">Arcicella aquatica</name>
    <dbReference type="NCBI Taxonomy" id="217141"/>
    <lineage>
        <taxon>Bacteria</taxon>
        <taxon>Pseudomonadati</taxon>
        <taxon>Bacteroidota</taxon>
        <taxon>Cytophagia</taxon>
        <taxon>Cytophagales</taxon>
        <taxon>Flectobacillaceae</taxon>
        <taxon>Arcicella</taxon>
    </lineage>
</organism>
<dbReference type="Proteomes" id="UP001304671">
    <property type="component" value="Unassembled WGS sequence"/>
</dbReference>
<name>A0ABU5QKG3_9BACT</name>
<reference evidence="1 2" key="1">
    <citation type="submission" date="2023-12" db="EMBL/GenBank/DDBJ databases">
        <title>Novel species of the genus Arcicella isolated from rivers.</title>
        <authorList>
            <person name="Lu H."/>
        </authorList>
    </citation>
    <scope>NUCLEOTIDE SEQUENCE [LARGE SCALE GENOMIC DNA]</scope>
    <source>
        <strain evidence="1 2">LMG 21963</strain>
    </source>
</reference>
<evidence type="ECO:0000313" key="2">
    <source>
        <dbReference type="Proteomes" id="UP001304671"/>
    </source>
</evidence>
<accession>A0ABU5QKG3</accession>
<comment type="caution">
    <text evidence="1">The sequence shown here is derived from an EMBL/GenBank/DDBJ whole genome shotgun (WGS) entry which is preliminary data.</text>
</comment>
<dbReference type="RefSeq" id="WP_323247438.1">
    <property type="nucleotide sequence ID" value="NZ_JAYFUL010000006.1"/>
</dbReference>
<gene>
    <name evidence="1" type="ORF">VB264_05380</name>
</gene>
<proteinExistence type="predicted"/>
<sequence>MNMTIRQFARAVTSSKVRIMQFQNDVWALDFNANVALESVLNQLPEKYKCSTVGYFGGVLSVGICPKYLVC</sequence>
<keyword evidence="2" id="KW-1185">Reference proteome</keyword>
<protein>
    <submittedName>
        <fullName evidence="1">Uncharacterized protein</fullName>
    </submittedName>
</protein>